<feature type="transmembrane region" description="Helical" evidence="1">
    <location>
        <begin position="206"/>
        <end position="232"/>
    </location>
</feature>
<name>A0A318JND2_9NEIS</name>
<feature type="transmembrane region" description="Helical" evidence="1">
    <location>
        <begin position="244"/>
        <end position="266"/>
    </location>
</feature>
<feature type="transmembrane region" description="Helical" evidence="1">
    <location>
        <begin position="97"/>
        <end position="116"/>
    </location>
</feature>
<dbReference type="Proteomes" id="UP000248395">
    <property type="component" value="Unassembled WGS sequence"/>
</dbReference>
<feature type="transmembrane region" description="Helical" evidence="1">
    <location>
        <begin position="314"/>
        <end position="333"/>
    </location>
</feature>
<feature type="transmembrane region" description="Helical" evidence="1">
    <location>
        <begin position="70"/>
        <end position="90"/>
    </location>
</feature>
<keyword evidence="1" id="KW-0812">Transmembrane</keyword>
<gene>
    <name evidence="2" type="ORF">DFR38_104147</name>
</gene>
<feature type="transmembrane region" description="Helical" evidence="1">
    <location>
        <begin position="353"/>
        <end position="371"/>
    </location>
</feature>
<feature type="transmembrane region" description="Helical" evidence="1">
    <location>
        <begin position="122"/>
        <end position="140"/>
    </location>
</feature>
<feature type="transmembrane region" description="Helical" evidence="1">
    <location>
        <begin position="152"/>
        <end position="177"/>
    </location>
</feature>
<evidence type="ECO:0000313" key="2">
    <source>
        <dbReference type="EMBL" id="PXX49505.1"/>
    </source>
</evidence>
<dbReference type="AlphaFoldDB" id="A0A318JND2"/>
<keyword evidence="1" id="KW-0472">Membrane</keyword>
<reference evidence="2 3" key="1">
    <citation type="submission" date="2018-05" db="EMBL/GenBank/DDBJ databases">
        <title>Genomic Encyclopedia of Type Strains, Phase IV (KMG-IV): sequencing the most valuable type-strain genomes for metagenomic binning, comparative biology and taxonomic classification.</title>
        <authorList>
            <person name="Goeker M."/>
        </authorList>
    </citation>
    <scope>NUCLEOTIDE SEQUENCE [LARGE SCALE GENOMIC DNA]</scope>
    <source>
        <strain evidence="2 3">DSM 25134</strain>
    </source>
</reference>
<keyword evidence="1" id="KW-1133">Transmembrane helix</keyword>
<comment type="caution">
    <text evidence="2">The sequence shown here is derived from an EMBL/GenBank/DDBJ whole genome shotgun (WGS) entry which is preliminary data.</text>
</comment>
<organism evidence="2 3">
    <name type="scientific">Aquitalea magnusonii</name>
    <dbReference type="NCBI Taxonomy" id="332411"/>
    <lineage>
        <taxon>Bacteria</taxon>
        <taxon>Pseudomonadati</taxon>
        <taxon>Pseudomonadota</taxon>
        <taxon>Betaproteobacteria</taxon>
        <taxon>Neisseriales</taxon>
        <taxon>Chromobacteriaceae</taxon>
        <taxon>Aquitalea</taxon>
    </lineage>
</organism>
<accession>A0A318JND2</accession>
<dbReference type="EMBL" id="QJKC01000004">
    <property type="protein sequence ID" value="PXX49505.1"/>
    <property type="molecule type" value="Genomic_DNA"/>
</dbReference>
<sequence length="673" mass="77080">MLTLKRLPLVFFLLFFSCYFSLSNPGYFWDDWVWIFKGKEEAIRIGRELGIWWGGYATYAINSLPNPALAIRWFVFVFWGAASVLVAKFFRREEWVNAPMAFVLALLHAITPVALVRYQTSVAFYCLYIACFWFGALIFSKNRTLYLRLISLPFFFFSFYLNSLLVVYALLLAYFFFRYPLGSRLQITNCKSLWALLRKNADGVQVAFWAELFIFLRSNAAFVLLPIVFYVLKWVTTQHSQMYADYNAIQFSDLIWNAFKILPTFFKAVRDLLAVAFFGSTTKGLVIAFAISYSLLMLAFQGKELLLRHAGKSIALACMGIVFGCFAILPYVLVGKPPVLTSYYEGRHILPGLPAVLLFLLGCISTGLAFVRHERVRVQSGYVIISCLFASFSMTSMFIGADVWRDWMRQDAISGYIRNNAKEFHDVGTFIIVDHTSGYRVGKRNIWNYEYTGNIIYARGGKNSLGVGVNEYRHWGNNLMLIHDASYRERYNISQYVFSARHVFIEIDNGNYYPSLGTVFAISAYSLLGEKWKSESGKFFEINFHEEARIYPVMLGKLRLLTAKLENYKKVYGNYPLSNRIAAPGSVSLMRNGRVAPIPLSYADTGGNGLADKFVDIPNFEMEPGFLYYSNGQDYKLVYENAPDYNYAKVAMTKNLDPRHLGYGFWTVGATKW</sequence>
<protein>
    <submittedName>
        <fullName evidence="2">Uncharacterized protein</fullName>
    </submittedName>
</protein>
<feature type="transmembrane region" description="Helical" evidence="1">
    <location>
        <begin position="383"/>
        <end position="404"/>
    </location>
</feature>
<evidence type="ECO:0000256" key="1">
    <source>
        <dbReference type="SAM" id="Phobius"/>
    </source>
</evidence>
<evidence type="ECO:0000313" key="3">
    <source>
        <dbReference type="Proteomes" id="UP000248395"/>
    </source>
</evidence>
<proteinExistence type="predicted"/>
<keyword evidence="3" id="KW-1185">Reference proteome</keyword>
<dbReference type="PROSITE" id="PS51257">
    <property type="entry name" value="PROKAR_LIPOPROTEIN"/>
    <property type="match status" value="1"/>
</dbReference>